<feature type="compositionally biased region" description="Pro residues" evidence="1">
    <location>
        <begin position="294"/>
        <end position="303"/>
    </location>
</feature>
<evidence type="ECO:0000256" key="1">
    <source>
        <dbReference type="SAM" id="MobiDB-lite"/>
    </source>
</evidence>
<gene>
    <name evidence="2" type="ORF">PVAP13_1NG077850</name>
</gene>
<feature type="compositionally biased region" description="Basic residues" evidence="1">
    <location>
        <begin position="87"/>
        <end position="99"/>
    </location>
</feature>
<feature type="region of interest" description="Disordered" evidence="1">
    <location>
        <begin position="147"/>
        <end position="195"/>
    </location>
</feature>
<dbReference type="Proteomes" id="UP000823388">
    <property type="component" value="Chromosome 1N"/>
</dbReference>
<protein>
    <submittedName>
        <fullName evidence="2">Uncharacterized protein</fullName>
    </submittedName>
</protein>
<feature type="compositionally biased region" description="Basic residues" evidence="1">
    <location>
        <begin position="107"/>
        <end position="117"/>
    </location>
</feature>
<comment type="caution">
    <text evidence="2">The sequence shown here is derived from an EMBL/GenBank/DDBJ whole genome shotgun (WGS) entry which is preliminary data.</text>
</comment>
<feature type="region of interest" description="Disordered" evidence="1">
    <location>
        <begin position="1"/>
        <end position="134"/>
    </location>
</feature>
<evidence type="ECO:0000313" key="3">
    <source>
        <dbReference type="Proteomes" id="UP000823388"/>
    </source>
</evidence>
<sequence length="380" mass="40749">MPPRELCNPHEARQPAQDCATPPLKGAFHEPSSLGMPEQSWVSRDDASKEGTTLVTPPSLVQRTGQGFHPENPPYTGAPPTDVPPRTSRRPPSCRRCRTRVTEALNGHRRLHPRRRSWPSPRAGGGHELGNSGTLLATGDHLAAASLARRRKPPPWPPAATPARRTPLQVANTADATKTAPPDPAAEGPDPVFWRSPPTPDILAVRRTPSQAVAPAGLVAAAANHRRKLLQAPRTAPRRAARTGAQAAAAACPACRLRAPTGRTHRANRRVEGRRTPAAGAVAVMPHVGRPRKPPPQPGPSPQRPDARRPELCRGPPRRPQAACSAAATRPHRSRRAPPRRDPRRADQAAAWADSGSHGVYPAANHRRSAPLRTGASARH</sequence>
<feature type="compositionally biased region" description="Polar residues" evidence="1">
    <location>
        <begin position="50"/>
        <end position="65"/>
    </location>
</feature>
<feature type="compositionally biased region" description="Pro residues" evidence="1">
    <location>
        <begin position="71"/>
        <end position="83"/>
    </location>
</feature>
<proteinExistence type="predicted"/>
<feature type="region of interest" description="Disordered" evidence="1">
    <location>
        <begin position="260"/>
        <end position="380"/>
    </location>
</feature>
<name>A0A8T0WJ53_PANVG</name>
<reference evidence="2" key="1">
    <citation type="submission" date="2020-05" db="EMBL/GenBank/DDBJ databases">
        <title>WGS assembly of Panicum virgatum.</title>
        <authorList>
            <person name="Lovell J.T."/>
            <person name="Jenkins J."/>
            <person name="Shu S."/>
            <person name="Juenger T.E."/>
            <person name="Schmutz J."/>
        </authorList>
    </citation>
    <scope>NUCLEOTIDE SEQUENCE</scope>
    <source>
        <strain evidence="2">AP13</strain>
    </source>
</reference>
<accession>A0A8T0WJ53</accession>
<dbReference type="AlphaFoldDB" id="A0A8T0WJ53"/>
<keyword evidence="3" id="KW-1185">Reference proteome</keyword>
<evidence type="ECO:0000313" key="2">
    <source>
        <dbReference type="EMBL" id="KAG2648972.1"/>
    </source>
</evidence>
<organism evidence="2 3">
    <name type="scientific">Panicum virgatum</name>
    <name type="common">Blackwell switchgrass</name>
    <dbReference type="NCBI Taxonomy" id="38727"/>
    <lineage>
        <taxon>Eukaryota</taxon>
        <taxon>Viridiplantae</taxon>
        <taxon>Streptophyta</taxon>
        <taxon>Embryophyta</taxon>
        <taxon>Tracheophyta</taxon>
        <taxon>Spermatophyta</taxon>
        <taxon>Magnoliopsida</taxon>
        <taxon>Liliopsida</taxon>
        <taxon>Poales</taxon>
        <taxon>Poaceae</taxon>
        <taxon>PACMAD clade</taxon>
        <taxon>Panicoideae</taxon>
        <taxon>Panicodae</taxon>
        <taxon>Paniceae</taxon>
        <taxon>Panicinae</taxon>
        <taxon>Panicum</taxon>
        <taxon>Panicum sect. Hiantes</taxon>
    </lineage>
</organism>
<feature type="compositionally biased region" description="Low complexity" evidence="1">
    <location>
        <begin position="161"/>
        <end position="191"/>
    </location>
</feature>
<dbReference type="EMBL" id="CM029038">
    <property type="protein sequence ID" value="KAG2648972.1"/>
    <property type="molecule type" value="Genomic_DNA"/>
</dbReference>